<evidence type="ECO:0000313" key="3">
    <source>
        <dbReference type="EMBL" id="PKI60947.1"/>
    </source>
</evidence>
<proteinExistence type="predicted"/>
<feature type="compositionally biased region" description="Polar residues" evidence="1">
    <location>
        <begin position="26"/>
        <end position="42"/>
    </location>
</feature>
<accession>A0A218VUR3</accession>
<reference evidence="3 5" key="3">
    <citation type="submission" date="2017-11" db="EMBL/GenBank/DDBJ databases">
        <title>De-novo sequencing of pomegranate (Punica granatum L.) genome.</title>
        <authorList>
            <person name="Akparov Z."/>
            <person name="Amiraslanov A."/>
            <person name="Hajiyeva S."/>
            <person name="Abbasov M."/>
            <person name="Kaur K."/>
            <person name="Hamwieh A."/>
            <person name="Solovyev V."/>
            <person name="Salamov A."/>
            <person name="Braich B."/>
            <person name="Kosarev P."/>
            <person name="Mahmoud A."/>
            <person name="Hajiyev E."/>
            <person name="Babayeva S."/>
            <person name="Izzatullayeva V."/>
            <person name="Mammadov A."/>
            <person name="Mammadov A."/>
            <person name="Sharifova S."/>
            <person name="Ojaghi J."/>
            <person name="Eynullazada K."/>
            <person name="Bayramov B."/>
            <person name="Abdulazimova A."/>
            <person name="Shahmuradov I."/>
        </authorList>
    </citation>
    <scope>NUCLEOTIDE SEQUENCE [LARGE SCALE GENOMIC DNA]</scope>
    <source>
        <strain evidence="3">AG2017</strain>
        <strain evidence="5">cv. AG2017</strain>
        <tissue evidence="3">Leaf</tissue>
    </source>
</reference>
<dbReference type="AlphaFoldDB" id="A0A218VUR3"/>
<dbReference type="Proteomes" id="UP000197138">
    <property type="component" value="Unassembled WGS sequence"/>
</dbReference>
<protein>
    <submittedName>
        <fullName evidence="2">Uncharacterized protein</fullName>
    </submittedName>
</protein>
<reference evidence="4" key="1">
    <citation type="journal article" date="2017" name="Plant J.">
        <title>The pomegranate (Punica granatum L.) genome and the genomics of punicalagin biosynthesis.</title>
        <authorList>
            <person name="Qin G."/>
            <person name="Xu C."/>
            <person name="Ming R."/>
            <person name="Tang H."/>
            <person name="Guyot R."/>
            <person name="Kramer E.M."/>
            <person name="Hu Y."/>
            <person name="Yi X."/>
            <person name="Qi Y."/>
            <person name="Xu X."/>
            <person name="Gao Z."/>
            <person name="Pan H."/>
            <person name="Jian J."/>
            <person name="Tian Y."/>
            <person name="Yue Z."/>
            <person name="Xu Y."/>
        </authorList>
    </citation>
    <scope>NUCLEOTIDE SEQUENCE [LARGE SCALE GENOMIC DNA]</scope>
    <source>
        <strain evidence="4">cv. Dabenzi</strain>
    </source>
</reference>
<evidence type="ECO:0000313" key="5">
    <source>
        <dbReference type="Proteomes" id="UP000233551"/>
    </source>
</evidence>
<keyword evidence="5" id="KW-1185">Reference proteome</keyword>
<sequence length="100" mass="11180">MAIATIAQFFEDLGLWLIHQWIKAPSLSTPKDPNRPSLSTGKVPSLSSTHLSLRTTFLAFYTEDTVAFTFYNDGPIAFYSTGIPHIRLGTMTIIFYNYGS</sequence>
<dbReference type="EMBL" id="PGOL01001092">
    <property type="protein sequence ID" value="PKI60947.1"/>
    <property type="molecule type" value="Genomic_DNA"/>
</dbReference>
<reference evidence="2" key="2">
    <citation type="submission" date="2017-06" db="EMBL/GenBank/DDBJ databases">
        <title>The pomegranate genome and the genomics of punicalagin biosynthesis.</title>
        <authorList>
            <person name="Xu C."/>
        </authorList>
    </citation>
    <scope>NUCLEOTIDE SEQUENCE [LARGE SCALE GENOMIC DNA]</scope>
    <source>
        <tissue evidence="2">Fresh leaf</tissue>
    </source>
</reference>
<dbReference type="Proteomes" id="UP000233551">
    <property type="component" value="Unassembled WGS sequence"/>
</dbReference>
<evidence type="ECO:0000313" key="4">
    <source>
        <dbReference type="Proteomes" id="UP000197138"/>
    </source>
</evidence>
<comment type="caution">
    <text evidence="2">The sequence shown here is derived from an EMBL/GenBank/DDBJ whole genome shotgun (WGS) entry which is preliminary data.</text>
</comment>
<gene>
    <name evidence="2" type="ORF">CDL15_Pgr006023</name>
    <name evidence="3" type="ORF">CRG98_018653</name>
</gene>
<dbReference type="EMBL" id="MTKT01005880">
    <property type="protein sequence ID" value="OWM63761.1"/>
    <property type="molecule type" value="Genomic_DNA"/>
</dbReference>
<evidence type="ECO:0000256" key="1">
    <source>
        <dbReference type="SAM" id="MobiDB-lite"/>
    </source>
</evidence>
<organism evidence="2 4">
    <name type="scientific">Punica granatum</name>
    <name type="common">Pomegranate</name>
    <dbReference type="NCBI Taxonomy" id="22663"/>
    <lineage>
        <taxon>Eukaryota</taxon>
        <taxon>Viridiplantae</taxon>
        <taxon>Streptophyta</taxon>
        <taxon>Embryophyta</taxon>
        <taxon>Tracheophyta</taxon>
        <taxon>Spermatophyta</taxon>
        <taxon>Magnoliopsida</taxon>
        <taxon>eudicotyledons</taxon>
        <taxon>Gunneridae</taxon>
        <taxon>Pentapetalae</taxon>
        <taxon>rosids</taxon>
        <taxon>malvids</taxon>
        <taxon>Myrtales</taxon>
        <taxon>Lythraceae</taxon>
        <taxon>Punica</taxon>
    </lineage>
</organism>
<evidence type="ECO:0000313" key="2">
    <source>
        <dbReference type="EMBL" id="OWM63761.1"/>
    </source>
</evidence>
<feature type="region of interest" description="Disordered" evidence="1">
    <location>
        <begin position="26"/>
        <end position="46"/>
    </location>
</feature>
<name>A0A218VUR3_PUNGR</name>